<dbReference type="InterPro" id="IPR035919">
    <property type="entry name" value="EAL_sf"/>
</dbReference>
<gene>
    <name evidence="1" type="ORF">VCR5J5_1370107</name>
</gene>
<dbReference type="SUPFAM" id="SSF55785">
    <property type="entry name" value="PYP-like sensor domain (PAS domain)"/>
    <property type="match status" value="1"/>
</dbReference>
<dbReference type="Pfam" id="PF00563">
    <property type="entry name" value="EAL"/>
    <property type="match status" value="1"/>
</dbReference>
<dbReference type="SUPFAM" id="SSF54631">
    <property type="entry name" value="CBS-domain pair"/>
    <property type="match status" value="1"/>
</dbReference>
<name>A0A822MT59_9VIBR</name>
<dbReference type="InterPro" id="IPR046342">
    <property type="entry name" value="CBS_dom_sf"/>
</dbReference>
<dbReference type="AlphaFoldDB" id="A0A822MT59"/>
<dbReference type="SMART" id="SM00091">
    <property type="entry name" value="PAS"/>
    <property type="match status" value="1"/>
</dbReference>
<comment type="caution">
    <text evidence="1">The sequence shown here is derived from an EMBL/GenBank/DDBJ whole genome shotgun (WGS) entry which is preliminary data.</text>
</comment>
<dbReference type="Pfam" id="PF00571">
    <property type="entry name" value="CBS"/>
    <property type="match status" value="1"/>
</dbReference>
<dbReference type="PANTHER" id="PTHR33121:SF79">
    <property type="entry name" value="CYCLIC DI-GMP PHOSPHODIESTERASE PDED-RELATED"/>
    <property type="match status" value="1"/>
</dbReference>
<dbReference type="CDD" id="cd02205">
    <property type="entry name" value="CBS_pair_SF"/>
    <property type="match status" value="1"/>
</dbReference>
<dbReference type="InterPro" id="IPR000014">
    <property type="entry name" value="PAS"/>
</dbReference>
<sequence length="811" mass="92635">MKAVKKDLMGNFKYSEMPFSWKTNTDQFQIDIAGLTDSLNSKVAINSIDDFWELFSKRDQKLVMEHFRRAAEGDTPEPIKACIATHNNSIVLCVVAAKKMTGHLISGVVIPLFITPISEDISSFFYQIFENKSHGIVITDEQTRIIACNTYFENSSGYKIDELLGQKTSIFNARKHGDVFFKEMWSKLTKDGYWNGLILSEGKTGTVKPQELKIQRLESIRGGFYYLGMTQDLSNKLYRVAGIEHGGIELLTQLPGEDEFFLKVKDTAIALNDNQGLVVISFIPCFDKEFEFESKKQLASALAYYEKDCSAGFIKKTVFSIAIVYERNQDKPHSLSIFDAIKVRFKTLRQRVDPAIYTAITECTIGCSVLGLDANNETKLLSHSLQAMYERHTSGSRNICFFNSALHEKIKRREILEDIVNQSVLNKEMEVFFQPIVNTSNWKVTKLEALCRFRDYNGNLLNTQEMIKVAEDMKLVSDLDLAIADMAISSRNELVELYGTGVELTINISLNSDKPMKALFRDLFNLFKKHIQHLPYITVELTESAYFDSEQKDCNLLFDLRKKGLKVAIDDFGTGYSSFFYLRGGNFDLLKIDKEFVSDLTVGSHNYYIVRMITQLAHTLNVEVVAEGVETLQEVKILNDLKVNYMQGYYFERPQPINKLSRKTVNVDGINALEEPNTEEAELMSYPPILTPQHTLREIKELLETTQFTAFPVVIDRRCVGVITKEQFNLHATPAMGTDRETTHEYQSMFKVASAMMNSTITRVHETIHGEEIHEKIRNKNPFPWVVINDSDEYVAIIDIYNIVHFLNANQ</sequence>
<dbReference type="NCBIfam" id="TIGR00229">
    <property type="entry name" value="sensory_box"/>
    <property type="match status" value="1"/>
</dbReference>
<accession>A0A822MT59</accession>
<evidence type="ECO:0000313" key="2">
    <source>
        <dbReference type="Proteomes" id="UP000049495"/>
    </source>
</evidence>
<dbReference type="InterPro" id="IPR050706">
    <property type="entry name" value="Cyclic-di-GMP_PDE-like"/>
</dbReference>
<dbReference type="Gene3D" id="3.30.450.20">
    <property type="entry name" value="PAS domain"/>
    <property type="match status" value="1"/>
</dbReference>
<dbReference type="Gene3D" id="3.20.20.450">
    <property type="entry name" value="EAL domain"/>
    <property type="match status" value="1"/>
</dbReference>
<dbReference type="PROSITE" id="PS50112">
    <property type="entry name" value="PAS"/>
    <property type="match status" value="1"/>
</dbReference>
<proteinExistence type="predicted"/>
<dbReference type="Proteomes" id="UP000049495">
    <property type="component" value="Unassembled WGS sequence"/>
</dbReference>
<dbReference type="Gene3D" id="3.10.580.10">
    <property type="entry name" value="CBS-domain"/>
    <property type="match status" value="1"/>
</dbReference>
<reference evidence="2" key="1">
    <citation type="submission" date="2014-06" db="EMBL/GenBank/DDBJ databases">
        <authorList>
            <person name="Le Roux Frederique"/>
        </authorList>
    </citation>
    <scope>NUCLEOTIDE SEQUENCE [LARGE SCALE GENOMIC DNA]</scope>
    <source>
        <strain evidence="2">J5-5</strain>
    </source>
</reference>
<dbReference type="SUPFAM" id="SSF141868">
    <property type="entry name" value="EAL domain-like"/>
    <property type="match status" value="1"/>
</dbReference>
<dbReference type="SMART" id="SM00052">
    <property type="entry name" value="EAL"/>
    <property type="match status" value="1"/>
</dbReference>
<dbReference type="InterPro" id="IPR001633">
    <property type="entry name" value="EAL_dom"/>
</dbReference>
<dbReference type="RefSeq" id="WP_048664826.1">
    <property type="nucleotide sequence ID" value="NZ_AP025476.1"/>
</dbReference>
<evidence type="ECO:0000313" key="1">
    <source>
        <dbReference type="EMBL" id="CDT02483.1"/>
    </source>
</evidence>
<dbReference type="CDD" id="cd01948">
    <property type="entry name" value="EAL"/>
    <property type="match status" value="1"/>
</dbReference>
<organism evidence="1 2">
    <name type="scientific">Vibrio crassostreae</name>
    <dbReference type="NCBI Taxonomy" id="246167"/>
    <lineage>
        <taxon>Bacteria</taxon>
        <taxon>Pseudomonadati</taxon>
        <taxon>Pseudomonadota</taxon>
        <taxon>Gammaproteobacteria</taxon>
        <taxon>Vibrionales</taxon>
        <taxon>Vibrionaceae</taxon>
        <taxon>Vibrio</taxon>
    </lineage>
</organism>
<dbReference type="PANTHER" id="PTHR33121">
    <property type="entry name" value="CYCLIC DI-GMP PHOSPHODIESTERASE PDEF"/>
    <property type="match status" value="1"/>
</dbReference>
<dbReference type="EMBL" id="CCJV01000043">
    <property type="protein sequence ID" value="CDT02483.1"/>
    <property type="molecule type" value="Genomic_DNA"/>
</dbReference>
<protein>
    <submittedName>
        <fullName evidence="1">Uncharacterized protein</fullName>
    </submittedName>
</protein>
<dbReference type="InterPro" id="IPR035965">
    <property type="entry name" value="PAS-like_dom_sf"/>
</dbReference>
<dbReference type="GeneID" id="93899812"/>
<dbReference type="PROSITE" id="PS50883">
    <property type="entry name" value="EAL"/>
    <property type="match status" value="1"/>
</dbReference>
<dbReference type="GO" id="GO:0071111">
    <property type="term" value="F:cyclic-guanylate-specific phosphodiesterase activity"/>
    <property type="evidence" value="ECO:0007669"/>
    <property type="project" value="InterPro"/>
</dbReference>
<dbReference type="InterPro" id="IPR000644">
    <property type="entry name" value="CBS_dom"/>
</dbReference>